<dbReference type="GO" id="GO:0016423">
    <property type="term" value="F:tRNA (guanine) methyltransferase activity"/>
    <property type="evidence" value="ECO:0007669"/>
    <property type="project" value="TreeGrafter"/>
</dbReference>
<feature type="domain" description="Ribosomal RNA large subunit methyltransferase K/L-like methyltransferase" evidence="1">
    <location>
        <begin position="70"/>
        <end position="232"/>
    </location>
</feature>
<reference evidence="2" key="1">
    <citation type="submission" date="2020-04" db="EMBL/GenBank/DDBJ databases">
        <authorList>
            <person name="Zhang T."/>
        </authorList>
    </citation>
    <scope>NUCLEOTIDE SEQUENCE</scope>
    <source>
        <strain evidence="2">HKST-UBA09</strain>
    </source>
</reference>
<dbReference type="EMBL" id="JAGQLF010000046">
    <property type="protein sequence ID" value="MCA9387091.1"/>
    <property type="molecule type" value="Genomic_DNA"/>
</dbReference>
<protein>
    <submittedName>
        <fullName evidence="2">Methyltransferase</fullName>
    </submittedName>
</protein>
<dbReference type="Proteomes" id="UP000714915">
    <property type="component" value="Unassembled WGS sequence"/>
</dbReference>
<dbReference type="PANTHER" id="PTHR14911">
    <property type="entry name" value="THUMP DOMAIN-CONTAINING"/>
    <property type="match status" value="1"/>
</dbReference>
<name>A0A955LBD6_9BACT</name>
<organism evidence="2 3">
    <name type="scientific">Candidatus Dojkabacteria bacterium</name>
    <dbReference type="NCBI Taxonomy" id="2099670"/>
    <lineage>
        <taxon>Bacteria</taxon>
        <taxon>Candidatus Dojkabacteria</taxon>
    </lineage>
</organism>
<sequence length="248" mass="27669">MNYELEIIPGTKEFVLAELLDKFPGANVIDSSEKLIQFSHPNEMVEDFETLYSALRIKKENSITKNLFRRKWKVETSPAGINPSLAYILCMIADVNETDTVLDPFCGAGTIAVTAAKYFKPKKVLASDVKGTAVDMTTKNMSAAGISKKQMTIFRSNISQLKLQKNSVTKIITNPPFGVRTGNHEENIKIYRALAKIAGIILKEDGMIVCITQEKNLFRECFESSFEITQEIQVTQGGLYPSVFVVKN</sequence>
<accession>A0A955LBD6</accession>
<dbReference type="Pfam" id="PF01170">
    <property type="entry name" value="UPF0020"/>
    <property type="match status" value="1"/>
</dbReference>
<evidence type="ECO:0000313" key="3">
    <source>
        <dbReference type="Proteomes" id="UP000714915"/>
    </source>
</evidence>
<keyword evidence="2" id="KW-0489">Methyltransferase</keyword>
<keyword evidence="2" id="KW-0808">Transferase</keyword>
<dbReference type="InterPro" id="IPR000241">
    <property type="entry name" value="RlmKL-like_Mtase"/>
</dbReference>
<dbReference type="Gene3D" id="3.40.50.150">
    <property type="entry name" value="Vaccinia Virus protein VP39"/>
    <property type="match status" value="1"/>
</dbReference>
<dbReference type="GO" id="GO:0030488">
    <property type="term" value="P:tRNA methylation"/>
    <property type="evidence" value="ECO:0007669"/>
    <property type="project" value="TreeGrafter"/>
</dbReference>
<dbReference type="AlphaFoldDB" id="A0A955LBD6"/>
<dbReference type="PROSITE" id="PS00092">
    <property type="entry name" value="N6_MTASE"/>
    <property type="match status" value="1"/>
</dbReference>
<evidence type="ECO:0000259" key="1">
    <source>
        <dbReference type="Pfam" id="PF01170"/>
    </source>
</evidence>
<dbReference type="SUPFAM" id="SSF53335">
    <property type="entry name" value="S-adenosyl-L-methionine-dependent methyltransferases"/>
    <property type="match status" value="1"/>
</dbReference>
<gene>
    <name evidence="2" type="ORF">KC669_03595</name>
</gene>
<comment type="caution">
    <text evidence="2">The sequence shown here is derived from an EMBL/GenBank/DDBJ whole genome shotgun (WGS) entry which is preliminary data.</text>
</comment>
<dbReference type="PANTHER" id="PTHR14911:SF13">
    <property type="entry name" value="TRNA (GUANINE(6)-N2)-METHYLTRANSFERASE THUMP3"/>
    <property type="match status" value="1"/>
</dbReference>
<evidence type="ECO:0000313" key="2">
    <source>
        <dbReference type="EMBL" id="MCA9387091.1"/>
    </source>
</evidence>
<dbReference type="InterPro" id="IPR029063">
    <property type="entry name" value="SAM-dependent_MTases_sf"/>
</dbReference>
<dbReference type="GO" id="GO:0003676">
    <property type="term" value="F:nucleic acid binding"/>
    <property type="evidence" value="ECO:0007669"/>
    <property type="project" value="InterPro"/>
</dbReference>
<reference evidence="2" key="2">
    <citation type="journal article" date="2021" name="Microbiome">
        <title>Successional dynamics and alternative stable states in a saline activated sludge microbial community over 9 years.</title>
        <authorList>
            <person name="Wang Y."/>
            <person name="Ye J."/>
            <person name="Ju F."/>
            <person name="Liu L."/>
            <person name="Boyd J.A."/>
            <person name="Deng Y."/>
            <person name="Parks D.H."/>
            <person name="Jiang X."/>
            <person name="Yin X."/>
            <person name="Woodcroft B.J."/>
            <person name="Tyson G.W."/>
            <person name="Hugenholtz P."/>
            <person name="Polz M.F."/>
            <person name="Zhang T."/>
        </authorList>
    </citation>
    <scope>NUCLEOTIDE SEQUENCE</scope>
    <source>
        <strain evidence="2">HKST-UBA09</strain>
    </source>
</reference>
<proteinExistence type="predicted"/>
<dbReference type="CDD" id="cd02440">
    <property type="entry name" value="AdoMet_MTases"/>
    <property type="match status" value="1"/>
</dbReference>
<dbReference type="InterPro" id="IPR002052">
    <property type="entry name" value="DNA_methylase_N6_adenine_CS"/>
</dbReference>